<comment type="caution">
    <text evidence="3">The sequence shown here is derived from an EMBL/GenBank/DDBJ whole genome shotgun (WGS) entry which is preliminary data.</text>
</comment>
<dbReference type="STRING" id="46731.A0A3M6TC42"/>
<gene>
    <name evidence="3" type="ORF">pdam_00016433</name>
</gene>
<keyword evidence="4" id="KW-1185">Reference proteome</keyword>
<keyword evidence="2" id="KW-1133">Transmembrane helix</keyword>
<proteinExistence type="predicted"/>
<evidence type="ECO:0000313" key="3">
    <source>
        <dbReference type="EMBL" id="RMX38943.1"/>
    </source>
</evidence>
<keyword evidence="1" id="KW-0175">Coiled coil</keyword>
<feature type="coiled-coil region" evidence="1">
    <location>
        <begin position="166"/>
        <end position="200"/>
    </location>
</feature>
<keyword evidence="2" id="KW-0812">Transmembrane</keyword>
<dbReference type="OrthoDB" id="6243211at2759"/>
<dbReference type="InterPro" id="IPR037660">
    <property type="entry name" value="CCDC51"/>
</dbReference>
<evidence type="ECO:0000313" key="4">
    <source>
        <dbReference type="Proteomes" id="UP000275408"/>
    </source>
</evidence>
<keyword evidence="2" id="KW-0472">Membrane</keyword>
<reference evidence="3 4" key="1">
    <citation type="journal article" date="2018" name="Sci. Rep.">
        <title>Comparative analysis of the Pocillopora damicornis genome highlights role of immune system in coral evolution.</title>
        <authorList>
            <person name="Cunning R."/>
            <person name="Bay R.A."/>
            <person name="Gillette P."/>
            <person name="Baker A.C."/>
            <person name="Traylor-Knowles N."/>
        </authorList>
    </citation>
    <scope>NUCLEOTIDE SEQUENCE [LARGE SCALE GENOMIC DNA]</scope>
    <source>
        <strain evidence="3">RSMAS</strain>
        <tissue evidence="3">Whole animal</tissue>
    </source>
</reference>
<name>A0A3M6TC42_POCDA</name>
<organism evidence="3 4">
    <name type="scientific">Pocillopora damicornis</name>
    <name type="common">Cauliflower coral</name>
    <name type="synonym">Millepora damicornis</name>
    <dbReference type="NCBI Taxonomy" id="46731"/>
    <lineage>
        <taxon>Eukaryota</taxon>
        <taxon>Metazoa</taxon>
        <taxon>Cnidaria</taxon>
        <taxon>Anthozoa</taxon>
        <taxon>Hexacorallia</taxon>
        <taxon>Scleractinia</taxon>
        <taxon>Astrocoeniina</taxon>
        <taxon>Pocilloporidae</taxon>
        <taxon>Pocillopora</taxon>
    </lineage>
</organism>
<evidence type="ECO:0000256" key="2">
    <source>
        <dbReference type="SAM" id="Phobius"/>
    </source>
</evidence>
<dbReference type="AlphaFoldDB" id="A0A3M6TC42"/>
<evidence type="ECO:0008006" key="5">
    <source>
        <dbReference type="Google" id="ProtNLM"/>
    </source>
</evidence>
<evidence type="ECO:0000256" key="1">
    <source>
        <dbReference type="SAM" id="Coils"/>
    </source>
</evidence>
<dbReference type="PANTHER" id="PTHR28624">
    <property type="entry name" value="COILED-COIL DOMAIN-CONTAINING PROTEIN 51"/>
    <property type="match status" value="1"/>
</dbReference>
<dbReference type="Proteomes" id="UP000275408">
    <property type="component" value="Unassembled WGS sequence"/>
</dbReference>
<dbReference type="EMBL" id="RCHS01003911">
    <property type="protein sequence ID" value="RMX38943.1"/>
    <property type="molecule type" value="Genomic_DNA"/>
</dbReference>
<protein>
    <recommendedName>
        <fullName evidence="5">Coiled-coil domain-containing protein 51</fullName>
    </recommendedName>
</protein>
<sequence>MLPNHFLSEDGIFIYYEENCLKNIPYPFSLSIVRLNLFFPRPNLFSKRVKKYGGPIAHMNLEKIPNSVTVRMLSSRLLFHTSSRCTTPCFQINAKTKQIIRFRFVHGTNILNNRNLPDQWFSKISNAVSIKSERAVKNSYEKVGGLFQALDDLLGISDVQEAQTGVKKAENEFMSTRGKVQSAKSNLNSAQEKLRDIRCKLDRIPRDDERYLALATEEHKVLLEEKKLKGEYEDLEAVERDQFAILSGAVRDSHEKERARVERTKHWSVIGSIGGAALGILGSTLVNYIRLKQIKNSIKETGNTLIGKTDELADLVKGQEDQIGSQTNDLKESLSTQSKLLEQKFEELAGLLNLLTLNLISDPLKDLGIHVQPALDPEHFKSAHSPMSQNQGNIEELINSVVSRIDSVLEVLKIDRYEMKEDLKTLQQSIVTLNSSVLHCKERTVEELDRLVKSIKDRSLSTSDSVEPSTQHVPDKFAENTQWWTKASTFTSLVCTALTASVLLCEFFK</sequence>
<dbReference type="PANTHER" id="PTHR28624:SF1">
    <property type="entry name" value="MITOCHONDRIAL POTASSIUM CHANNEL"/>
    <property type="match status" value="1"/>
</dbReference>
<feature type="transmembrane region" description="Helical" evidence="2">
    <location>
        <begin position="267"/>
        <end position="289"/>
    </location>
</feature>
<accession>A0A3M6TC42</accession>